<reference evidence="2" key="1">
    <citation type="submission" date="2020-10" db="EMBL/GenBank/DDBJ databases">
        <authorList>
            <person name="Gilroy R."/>
        </authorList>
    </citation>
    <scope>NUCLEOTIDE SEQUENCE</scope>
    <source>
        <strain evidence="2">CHK136-897</strain>
    </source>
</reference>
<proteinExistence type="predicted"/>
<evidence type="ECO:0000313" key="2">
    <source>
        <dbReference type="EMBL" id="HIU65161.1"/>
    </source>
</evidence>
<feature type="chain" id="PRO_5038975822" description="Secreted protein" evidence="1">
    <location>
        <begin position="23"/>
        <end position="237"/>
    </location>
</feature>
<protein>
    <recommendedName>
        <fullName evidence="4">Secreted protein</fullName>
    </recommendedName>
</protein>
<sequence length="237" mass="25480">MKKNIFIILAFLLTGLPRYSFALSPSSGPCWRYGRCEEGYTIVSPGQGCKTTKPITCYGQNGLMGVVDCESCDENHELKTITTSEGLGCTVNKTICEYVGGTDPGEDCDALCEDCLPAFERPIWTNVENHPGYKSSTSTVCNESTNCKCVEQKTYGCANGYYGALPRCITHVNVGTSCSGCTQCPKLGDVEAKTAIIPSISSPGGGETITDCFISANTEIKDSTGTYVFESKCNYKQ</sequence>
<comment type="caution">
    <text evidence="2">The sequence shown here is derived from an EMBL/GenBank/DDBJ whole genome shotgun (WGS) entry which is preliminary data.</text>
</comment>
<name>A0A9D1MRZ2_9PROT</name>
<accession>A0A9D1MRZ2</accession>
<evidence type="ECO:0000256" key="1">
    <source>
        <dbReference type="SAM" id="SignalP"/>
    </source>
</evidence>
<gene>
    <name evidence="2" type="ORF">IAC63_00780</name>
</gene>
<reference evidence="2" key="2">
    <citation type="journal article" date="2021" name="PeerJ">
        <title>Extensive microbial diversity within the chicken gut microbiome revealed by metagenomics and culture.</title>
        <authorList>
            <person name="Gilroy R."/>
            <person name="Ravi A."/>
            <person name="Getino M."/>
            <person name="Pursley I."/>
            <person name="Horton D.L."/>
            <person name="Alikhan N.F."/>
            <person name="Baker D."/>
            <person name="Gharbi K."/>
            <person name="Hall N."/>
            <person name="Watson M."/>
            <person name="Adriaenssens E.M."/>
            <person name="Foster-Nyarko E."/>
            <person name="Jarju S."/>
            <person name="Secka A."/>
            <person name="Antonio M."/>
            <person name="Oren A."/>
            <person name="Chaudhuri R.R."/>
            <person name="La Ragione R."/>
            <person name="Hildebrand F."/>
            <person name="Pallen M.J."/>
        </authorList>
    </citation>
    <scope>NUCLEOTIDE SEQUENCE</scope>
    <source>
        <strain evidence="2">CHK136-897</strain>
    </source>
</reference>
<feature type="signal peptide" evidence="1">
    <location>
        <begin position="1"/>
        <end position="22"/>
    </location>
</feature>
<evidence type="ECO:0008006" key="4">
    <source>
        <dbReference type="Google" id="ProtNLM"/>
    </source>
</evidence>
<keyword evidence="1" id="KW-0732">Signal</keyword>
<dbReference type="AlphaFoldDB" id="A0A9D1MRZ2"/>
<organism evidence="2 3">
    <name type="scientific">Candidatus Enterousia avicola</name>
    <dbReference type="NCBI Taxonomy" id="2840787"/>
    <lineage>
        <taxon>Bacteria</taxon>
        <taxon>Pseudomonadati</taxon>
        <taxon>Pseudomonadota</taxon>
        <taxon>Alphaproteobacteria</taxon>
        <taxon>Candidatus Enterousia</taxon>
    </lineage>
</organism>
<dbReference type="EMBL" id="DVNO01000006">
    <property type="protein sequence ID" value="HIU65161.1"/>
    <property type="molecule type" value="Genomic_DNA"/>
</dbReference>
<dbReference type="Proteomes" id="UP000824142">
    <property type="component" value="Unassembled WGS sequence"/>
</dbReference>
<evidence type="ECO:0000313" key="3">
    <source>
        <dbReference type="Proteomes" id="UP000824142"/>
    </source>
</evidence>